<feature type="domain" description="C2" evidence="1">
    <location>
        <begin position="1"/>
        <end position="100"/>
    </location>
</feature>
<name>A0A9N9AAE0_9GLOM</name>
<gene>
    <name evidence="2" type="ORF">POCULU_LOCUS3630</name>
</gene>
<dbReference type="AlphaFoldDB" id="A0A9N9AAE0"/>
<comment type="caution">
    <text evidence="2">The sequence shown here is derived from an EMBL/GenBank/DDBJ whole genome shotgun (WGS) entry which is preliminary data.</text>
</comment>
<keyword evidence="3" id="KW-1185">Reference proteome</keyword>
<protein>
    <submittedName>
        <fullName evidence="2">8235_t:CDS:1</fullName>
    </submittedName>
</protein>
<dbReference type="CDD" id="cd00030">
    <property type="entry name" value="C2"/>
    <property type="match status" value="1"/>
</dbReference>
<proteinExistence type="predicted"/>
<accession>A0A9N9AAE0</accession>
<dbReference type="EMBL" id="CAJVPJ010000413">
    <property type="protein sequence ID" value="CAG8522185.1"/>
    <property type="molecule type" value="Genomic_DNA"/>
</dbReference>
<dbReference type="PROSITE" id="PS50004">
    <property type="entry name" value="C2"/>
    <property type="match status" value="1"/>
</dbReference>
<organism evidence="2 3">
    <name type="scientific">Paraglomus occultum</name>
    <dbReference type="NCBI Taxonomy" id="144539"/>
    <lineage>
        <taxon>Eukaryota</taxon>
        <taxon>Fungi</taxon>
        <taxon>Fungi incertae sedis</taxon>
        <taxon>Mucoromycota</taxon>
        <taxon>Glomeromycotina</taxon>
        <taxon>Glomeromycetes</taxon>
        <taxon>Paraglomerales</taxon>
        <taxon>Paraglomeraceae</taxon>
        <taxon>Paraglomus</taxon>
    </lineage>
</organism>
<dbReference type="OrthoDB" id="5973539at2759"/>
<dbReference type="InterPro" id="IPR000008">
    <property type="entry name" value="C2_dom"/>
</dbReference>
<dbReference type="SUPFAM" id="SSF49562">
    <property type="entry name" value="C2 domain (Calcium/lipid-binding domain, CaLB)"/>
    <property type="match status" value="1"/>
</dbReference>
<evidence type="ECO:0000259" key="1">
    <source>
        <dbReference type="PROSITE" id="PS50004"/>
    </source>
</evidence>
<sequence>MADVLERKVNGGHSQLPAAKPIPNAYVELWVDNSRHQRSDFERTLRPKWEKSFLFRLKALPQTLNIAVLDHNKAPGKNTLFTFKMPLNDLGDFDSREESVIDTGGVTVLDFIVVTKTSTI</sequence>
<evidence type="ECO:0000313" key="2">
    <source>
        <dbReference type="EMBL" id="CAG8522185.1"/>
    </source>
</evidence>
<dbReference type="InterPro" id="IPR035892">
    <property type="entry name" value="C2_domain_sf"/>
</dbReference>
<evidence type="ECO:0000313" key="3">
    <source>
        <dbReference type="Proteomes" id="UP000789572"/>
    </source>
</evidence>
<dbReference type="Pfam" id="PF00168">
    <property type="entry name" value="C2"/>
    <property type="match status" value="1"/>
</dbReference>
<reference evidence="2" key="1">
    <citation type="submission" date="2021-06" db="EMBL/GenBank/DDBJ databases">
        <authorList>
            <person name="Kallberg Y."/>
            <person name="Tangrot J."/>
            <person name="Rosling A."/>
        </authorList>
    </citation>
    <scope>NUCLEOTIDE SEQUENCE</scope>
    <source>
        <strain evidence="2">IA702</strain>
    </source>
</reference>
<dbReference type="Proteomes" id="UP000789572">
    <property type="component" value="Unassembled WGS sequence"/>
</dbReference>
<dbReference type="Gene3D" id="2.60.40.150">
    <property type="entry name" value="C2 domain"/>
    <property type="match status" value="1"/>
</dbReference>